<organism evidence="1 2">
    <name type="scientific">Triticum urartu</name>
    <name type="common">Red wild einkorn</name>
    <name type="synonym">Crithodium urartu</name>
    <dbReference type="NCBI Taxonomy" id="4572"/>
    <lineage>
        <taxon>Eukaryota</taxon>
        <taxon>Viridiplantae</taxon>
        <taxon>Streptophyta</taxon>
        <taxon>Embryophyta</taxon>
        <taxon>Tracheophyta</taxon>
        <taxon>Spermatophyta</taxon>
        <taxon>Magnoliopsida</taxon>
        <taxon>Liliopsida</taxon>
        <taxon>Poales</taxon>
        <taxon>Poaceae</taxon>
        <taxon>BOP clade</taxon>
        <taxon>Pooideae</taxon>
        <taxon>Triticodae</taxon>
        <taxon>Triticeae</taxon>
        <taxon>Triticinae</taxon>
        <taxon>Triticum</taxon>
    </lineage>
</organism>
<dbReference type="Gramene" id="TuG1812G0600003656.01.T01">
    <property type="protein sequence ID" value="TuG1812G0600003656.01.T01.cds433937"/>
    <property type="gene ID" value="TuG1812G0600003656.01"/>
</dbReference>
<proteinExistence type="predicted"/>
<reference evidence="1" key="3">
    <citation type="submission" date="2022-06" db="UniProtKB">
        <authorList>
            <consortium name="EnsemblPlants"/>
        </authorList>
    </citation>
    <scope>IDENTIFICATION</scope>
</reference>
<keyword evidence="2" id="KW-1185">Reference proteome</keyword>
<name>A0A8R7QW66_TRIUA</name>
<protein>
    <submittedName>
        <fullName evidence="1">Uncharacterized protein</fullName>
    </submittedName>
</protein>
<dbReference type="Proteomes" id="UP000015106">
    <property type="component" value="Chromosome 6"/>
</dbReference>
<sequence>MSTVSPGRAGRHLRPRLPLALAPRRWGRHGGSRRRRRRHCGCKLDSIISEASSVRINSDIRRERESWCGEWSFLRSGGMAGDAAEVATGPGAGAGSCADASAVHRQLRSSMQTSHHSLMILVACGDVPLH</sequence>
<reference evidence="1" key="2">
    <citation type="submission" date="2018-03" db="EMBL/GenBank/DDBJ databases">
        <title>The Triticum urartu genome reveals the dynamic nature of wheat genome evolution.</title>
        <authorList>
            <person name="Ling H."/>
            <person name="Ma B."/>
            <person name="Shi X."/>
            <person name="Liu H."/>
            <person name="Dong L."/>
            <person name="Sun H."/>
            <person name="Cao Y."/>
            <person name="Gao Q."/>
            <person name="Zheng S."/>
            <person name="Li Y."/>
            <person name="Yu Y."/>
            <person name="Du H."/>
            <person name="Qi M."/>
            <person name="Li Y."/>
            <person name="Yu H."/>
            <person name="Cui Y."/>
            <person name="Wang N."/>
            <person name="Chen C."/>
            <person name="Wu H."/>
            <person name="Zhao Y."/>
            <person name="Zhang J."/>
            <person name="Li Y."/>
            <person name="Zhou W."/>
            <person name="Zhang B."/>
            <person name="Hu W."/>
            <person name="Eijk M."/>
            <person name="Tang J."/>
            <person name="Witsenboer H."/>
            <person name="Zhao S."/>
            <person name="Li Z."/>
            <person name="Zhang A."/>
            <person name="Wang D."/>
            <person name="Liang C."/>
        </authorList>
    </citation>
    <scope>NUCLEOTIDE SEQUENCE [LARGE SCALE GENOMIC DNA]</scope>
    <source>
        <strain evidence="1">cv. G1812</strain>
    </source>
</reference>
<accession>A0A8R7QW66</accession>
<evidence type="ECO:0000313" key="1">
    <source>
        <dbReference type="EnsemblPlants" id="TuG1812G0600003656.01.T01.cds433937"/>
    </source>
</evidence>
<reference evidence="2" key="1">
    <citation type="journal article" date="2013" name="Nature">
        <title>Draft genome of the wheat A-genome progenitor Triticum urartu.</title>
        <authorList>
            <person name="Ling H.Q."/>
            <person name="Zhao S."/>
            <person name="Liu D."/>
            <person name="Wang J."/>
            <person name="Sun H."/>
            <person name="Zhang C."/>
            <person name="Fan H."/>
            <person name="Li D."/>
            <person name="Dong L."/>
            <person name="Tao Y."/>
            <person name="Gao C."/>
            <person name="Wu H."/>
            <person name="Li Y."/>
            <person name="Cui Y."/>
            <person name="Guo X."/>
            <person name="Zheng S."/>
            <person name="Wang B."/>
            <person name="Yu K."/>
            <person name="Liang Q."/>
            <person name="Yang W."/>
            <person name="Lou X."/>
            <person name="Chen J."/>
            <person name="Feng M."/>
            <person name="Jian J."/>
            <person name="Zhang X."/>
            <person name="Luo G."/>
            <person name="Jiang Y."/>
            <person name="Liu J."/>
            <person name="Wang Z."/>
            <person name="Sha Y."/>
            <person name="Zhang B."/>
            <person name="Wu H."/>
            <person name="Tang D."/>
            <person name="Shen Q."/>
            <person name="Xue P."/>
            <person name="Zou S."/>
            <person name="Wang X."/>
            <person name="Liu X."/>
            <person name="Wang F."/>
            <person name="Yang Y."/>
            <person name="An X."/>
            <person name="Dong Z."/>
            <person name="Zhang K."/>
            <person name="Zhang X."/>
            <person name="Luo M.C."/>
            <person name="Dvorak J."/>
            <person name="Tong Y."/>
            <person name="Wang J."/>
            <person name="Yang H."/>
            <person name="Li Z."/>
            <person name="Wang D."/>
            <person name="Zhang A."/>
            <person name="Wang J."/>
        </authorList>
    </citation>
    <scope>NUCLEOTIDE SEQUENCE</scope>
    <source>
        <strain evidence="2">cv. G1812</strain>
    </source>
</reference>
<dbReference type="EnsemblPlants" id="TuG1812G0600003656.01.T01">
    <property type="protein sequence ID" value="TuG1812G0600003656.01.T01.cds433937"/>
    <property type="gene ID" value="TuG1812G0600003656.01"/>
</dbReference>
<evidence type="ECO:0000313" key="2">
    <source>
        <dbReference type="Proteomes" id="UP000015106"/>
    </source>
</evidence>
<dbReference type="AlphaFoldDB" id="A0A8R7QW66"/>